<sequence>MASVKPMKYIASSSGGGVLKCKWAVELALVGRACSRGAPTVEILLMQMQMQMQSHPCFLGPAHRTYQHVLMCTVAEFNQRGTVVGYIYITYTPYCSTVAACMLLQTSTHRSCMMRLVSSRLDARPRPPSACIAAGMLDANVGHLAVTPPF</sequence>
<keyword evidence="2" id="KW-1185">Reference proteome</keyword>
<accession>A0A8T0SCX6</accession>
<evidence type="ECO:0000313" key="1">
    <source>
        <dbReference type="EMBL" id="KAG2594723.1"/>
    </source>
</evidence>
<reference evidence="1" key="1">
    <citation type="submission" date="2020-05" db="EMBL/GenBank/DDBJ databases">
        <title>WGS assembly of Panicum virgatum.</title>
        <authorList>
            <person name="Lovell J.T."/>
            <person name="Jenkins J."/>
            <person name="Shu S."/>
            <person name="Juenger T.E."/>
            <person name="Schmutz J."/>
        </authorList>
    </citation>
    <scope>NUCLEOTIDE SEQUENCE</scope>
    <source>
        <strain evidence="1">AP13</strain>
    </source>
</reference>
<dbReference type="EMBL" id="CM029045">
    <property type="protein sequence ID" value="KAG2594723.1"/>
    <property type="molecule type" value="Genomic_DNA"/>
</dbReference>
<name>A0A8T0SCX6_PANVG</name>
<evidence type="ECO:0000313" key="2">
    <source>
        <dbReference type="Proteomes" id="UP000823388"/>
    </source>
</evidence>
<dbReference type="AlphaFoldDB" id="A0A8T0SCX6"/>
<dbReference type="Proteomes" id="UP000823388">
    <property type="component" value="Chromosome 5K"/>
</dbReference>
<gene>
    <name evidence="1" type="ORF">PVAP13_5KG008412</name>
</gene>
<proteinExistence type="predicted"/>
<organism evidence="1 2">
    <name type="scientific">Panicum virgatum</name>
    <name type="common">Blackwell switchgrass</name>
    <dbReference type="NCBI Taxonomy" id="38727"/>
    <lineage>
        <taxon>Eukaryota</taxon>
        <taxon>Viridiplantae</taxon>
        <taxon>Streptophyta</taxon>
        <taxon>Embryophyta</taxon>
        <taxon>Tracheophyta</taxon>
        <taxon>Spermatophyta</taxon>
        <taxon>Magnoliopsida</taxon>
        <taxon>Liliopsida</taxon>
        <taxon>Poales</taxon>
        <taxon>Poaceae</taxon>
        <taxon>PACMAD clade</taxon>
        <taxon>Panicoideae</taxon>
        <taxon>Panicodae</taxon>
        <taxon>Paniceae</taxon>
        <taxon>Panicinae</taxon>
        <taxon>Panicum</taxon>
        <taxon>Panicum sect. Hiantes</taxon>
    </lineage>
</organism>
<comment type="caution">
    <text evidence="1">The sequence shown here is derived from an EMBL/GenBank/DDBJ whole genome shotgun (WGS) entry which is preliminary data.</text>
</comment>
<protein>
    <submittedName>
        <fullName evidence="1">Uncharacterized protein</fullName>
    </submittedName>
</protein>